<gene>
    <name evidence="2" type="ORF">KZJ38_27275</name>
</gene>
<dbReference type="EMBL" id="CP080096">
    <property type="protein sequence ID" value="QYD73807.1"/>
    <property type="molecule type" value="Genomic_DNA"/>
</dbReference>
<dbReference type="Pfam" id="PF13663">
    <property type="entry name" value="DUF4148"/>
    <property type="match status" value="1"/>
</dbReference>
<name>A0ABX8UZU3_9BURK</name>
<sequence>MLNVSVLASVLVSALAGCAAGSGAQQSARTHLTPTQCSDLTALRNKEPLTRERNLSQLAALEAAGYNPSWGFDPYYPADLQAAQKKVDQWYATDCQQVQQPN</sequence>
<protein>
    <submittedName>
        <fullName evidence="2">DUF4148 domain-containing protein</fullName>
    </submittedName>
</protein>
<feature type="signal peptide" evidence="1">
    <location>
        <begin position="1"/>
        <end position="19"/>
    </location>
</feature>
<feature type="chain" id="PRO_5046052316" evidence="1">
    <location>
        <begin position="20"/>
        <end position="102"/>
    </location>
</feature>
<evidence type="ECO:0000256" key="1">
    <source>
        <dbReference type="SAM" id="SignalP"/>
    </source>
</evidence>
<evidence type="ECO:0000313" key="3">
    <source>
        <dbReference type="Proteomes" id="UP000826462"/>
    </source>
</evidence>
<accession>A0ABX8UZU3</accession>
<keyword evidence="1" id="KW-0732">Signal</keyword>
<dbReference type="Proteomes" id="UP000826462">
    <property type="component" value="Chromosome 2"/>
</dbReference>
<reference evidence="2 3" key="1">
    <citation type="submission" date="2021-07" db="EMBL/GenBank/DDBJ databases">
        <title>Paraburkholderia edwinii protects Aspergillus sp. from phenazines by acting as a toxin sponge.</title>
        <authorList>
            <person name="Dahlstrom K.M."/>
            <person name="Newman D.K."/>
        </authorList>
    </citation>
    <scope>NUCLEOTIDE SEQUENCE [LARGE SCALE GENOMIC DNA]</scope>
    <source>
        <strain evidence="2 3">Pe01</strain>
    </source>
</reference>
<dbReference type="InterPro" id="IPR025421">
    <property type="entry name" value="DUF4148"/>
</dbReference>
<proteinExistence type="predicted"/>
<keyword evidence="3" id="KW-1185">Reference proteome</keyword>
<evidence type="ECO:0000313" key="2">
    <source>
        <dbReference type="EMBL" id="QYD73807.1"/>
    </source>
</evidence>
<organism evidence="2 3">
    <name type="scientific">Paraburkholderia edwinii</name>
    <dbReference type="NCBI Taxonomy" id="2861782"/>
    <lineage>
        <taxon>Bacteria</taxon>
        <taxon>Pseudomonadati</taxon>
        <taxon>Pseudomonadota</taxon>
        <taxon>Betaproteobacteria</taxon>
        <taxon>Burkholderiales</taxon>
        <taxon>Burkholderiaceae</taxon>
        <taxon>Paraburkholderia</taxon>
    </lineage>
</organism>